<dbReference type="Proteomes" id="UP000711996">
    <property type="component" value="Unassembled WGS sequence"/>
</dbReference>
<dbReference type="SMART" id="SM00066">
    <property type="entry name" value="GAL4"/>
    <property type="match status" value="1"/>
</dbReference>
<keyword evidence="3 6" id="KW-1133">Transmembrane helix</keyword>
<dbReference type="OrthoDB" id="5386330at2759"/>
<dbReference type="InterPro" id="IPR007568">
    <property type="entry name" value="RTA1"/>
</dbReference>
<evidence type="ECO:0000259" key="7">
    <source>
        <dbReference type="PROSITE" id="PS50048"/>
    </source>
</evidence>
<organism evidence="8 9">
    <name type="scientific">Colletotrichum siamense</name>
    <name type="common">Anthracnose fungus</name>
    <dbReference type="NCBI Taxonomy" id="690259"/>
    <lineage>
        <taxon>Eukaryota</taxon>
        <taxon>Fungi</taxon>
        <taxon>Dikarya</taxon>
        <taxon>Ascomycota</taxon>
        <taxon>Pezizomycotina</taxon>
        <taxon>Sordariomycetes</taxon>
        <taxon>Hypocreomycetidae</taxon>
        <taxon>Glomerellales</taxon>
        <taxon>Glomerellaceae</taxon>
        <taxon>Colletotrichum</taxon>
        <taxon>Colletotrichum gloeosporioides species complex</taxon>
    </lineage>
</organism>
<evidence type="ECO:0000313" key="8">
    <source>
        <dbReference type="EMBL" id="KAF4867219.1"/>
    </source>
</evidence>
<proteinExistence type="predicted"/>
<feature type="transmembrane region" description="Helical" evidence="6">
    <location>
        <begin position="166"/>
        <end position="187"/>
    </location>
</feature>
<dbReference type="InterPro" id="IPR036864">
    <property type="entry name" value="Zn2-C6_fun-type_DNA-bd_sf"/>
</dbReference>
<accession>A0A9P5K9S0</accession>
<dbReference type="EMBL" id="QPMT01000001">
    <property type="protein sequence ID" value="KAF4867219.1"/>
    <property type="molecule type" value="Genomic_DNA"/>
</dbReference>
<dbReference type="Pfam" id="PF11951">
    <property type="entry name" value="Fungal_trans_2"/>
    <property type="match status" value="1"/>
</dbReference>
<evidence type="ECO:0000313" key="9">
    <source>
        <dbReference type="Proteomes" id="UP000711996"/>
    </source>
</evidence>
<dbReference type="PANTHER" id="PTHR31465:SF34">
    <property type="entry name" value="DOMAIN PROTEIN, PUTATIVE (AFU_ORTHOLOGUE AFUA_3G00480)-RELATED"/>
    <property type="match status" value="1"/>
</dbReference>
<evidence type="ECO:0000256" key="2">
    <source>
        <dbReference type="ARBA" id="ARBA00022692"/>
    </source>
</evidence>
<feature type="transmembrane region" description="Helical" evidence="6">
    <location>
        <begin position="249"/>
        <end position="269"/>
    </location>
</feature>
<dbReference type="PROSITE" id="PS50048">
    <property type="entry name" value="ZN2_CY6_FUNGAL_2"/>
    <property type="match status" value="1"/>
</dbReference>
<comment type="caution">
    <text evidence="8">The sequence shown here is derived from an EMBL/GenBank/DDBJ whole genome shotgun (WGS) entry which is preliminary data.</text>
</comment>
<keyword evidence="9" id="KW-1185">Reference proteome</keyword>
<feature type="transmembrane region" description="Helical" evidence="6">
    <location>
        <begin position="84"/>
        <end position="104"/>
    </location>
</feature>
<sequence length="841" mass="94983">MATGDPVLYSLYVYAPNQWAPIIFIALYGISAIFHIWQCYRYKSFKLIGLHPVCAVLFTAGYSLREHGAYHYLYSETTKTPLMVFVFSQVFIYVCPPLLELANYHVLGRIFYYVPHCAPLPPSKVLTTFGGLMAVVEILNALGVALSSNPSSTPEKQALGSHLTLAALGIQLVLIVIFICLAGLFHLRVAKAKIRSKNVTTMLSTLYASMCLIFVRCVYRLVEHTGSTKVDLDDMATLRGLSPILRYEVYFYVFEASLMLVNSLIWNVWHPGRFLPRGHHVYLAQDGVEVVGEKDVDARSLWAKMANVLTFAIFFLSHLSSQYPSNKFGPAPNIPVMEDSRRRKRHCWECRRRCLVCDFTEPTCRRCSAAGVECPGYGDAKPMRLEWLAFGIVISRGRRRKSKRQSDGEKRCQLNNAASQSQVLASTSYVPWFEMKTDVCALPQAAEYFNSCIYQDLVPIHQFGQNPHIYPLTDRHLRVGARAPEYLQFGMVCMTLSHRLNRTRSDIQSRKVLSERFYIYWGLAVRSLTEHLNAQDEQTSDMVIAGILTILLADVQNGNSLNWRCHMEGVHRVISLRGGFRAMAGSRRLEPLLLVLWSVAVIGNTTCPASDLTMTGLQLDALDLVVDQYATSSSPFQMCPLSLYGELIRINHLRSRASRSRSESHAQEAHELLERIHIFSPEEWAKCKPQLTPSSMADWALLGAIYKAAAALYCVLSLQSLCVLKTTTLLRNICATHGQILKSHLEEALQSPKMERFLVWPMVLLGVEAVHGDAAMRRFVSRQLPELSRNLGTHVPLTAKHVLERFWTSGETRWDACFDRPYAFTAQLAVDTSRLSLYDEE</sequence>
<dbReference type="GO" id="GO:0008270">
    <property type="term" value="F:zinc ion binding"/>
    <property type="evidence" value="ECO:0007669"/>
    <property type="project" value="InterPro"/>
</dbReference>
<dbReference type="SUPFAM" id="SSF57701">
    <property type="entry name" value="Zn2/Cys6 DNA-binding domain"/>
    <property type="match status" value="1"/>
</dbReference>
<feature type="domain" description="Zn(2)-C6 fungal-type" evidence="7">
    <location>
        <begin position="346"/>
        <end position="374"/>
    </location>
</feature>
<dbReference type="InterPro" id="IPR001138">
    <property type="entry name" value="Zn2Cys6_DnaBD"/>
</dbReference>
<evidence type="ECO:0000256" key="4">
    <source>
        <dbReference type="ARBA" id="ARBA00023136"/>
    </source>
</evidence>
<gene>
    <name evidence="8" type="primary">RTA1-7</name>
    <name evidence="8" type="ORF">CGCSCA2_v000708</name>
</gene>
<evidence type="ECO:0000256" key="5">
    <source>
        <dbReference type="ARBA" id="ARBA00023242"/>
    </source>
</evidence>
<evidence type="ECO:0000256" key="6">
    <source>
        <dbReference type="SAM" id="Phobius"/>
    </source>
</evidence>
<dbReference type="Pfam" id="PF04479">
    <property type="entry name" value="RTA1"/>
    <property type="match status" value="1"/>
</dbReference>
<keyword evidence="2 6" id="KW-0812">Transmembrane</keyword>
<evidence type="ECO:0000256" key="1">
    <source>
        <dbReference type="ARBA" id="ARBA00004141"/>
    </source>
</evidence>
<feature type="transmembrane region" description="Helical" evidence="6">
    <location>
        <begin position="20"/>
        <end position="40"/>
    </location>
</feature>
<feature type="transmembrane region" description="Helical" evidence="6">
    <location>
        <begin position="47"/>
        <end position="64"/>
    </location>
</feature>
<dbReference type="GO" id="GO:0000981">
    <property type="term" value="F:DNA-binding transcription factor activity, RNA polymerase II-specific"/>
    <property type="evidence" value="ECO:0007669"/>
    <property type="project" value="InterPro"/>
</dbReference>
<dbReference type="GO" id="GO:0016020">
    <property type="term" value="C:membrane"/>
    <property type="evidence" value="ECO:0007669"/>
    <property type="project" value="UniProtKB-SubCell"/>
</dbReference>
<keyword evidence="5" id="KW-0539">Nucleus</keyword>
<dbReference type="AlphaFoldDB" id="A0A9P5K9S0"/>
<comment type="subcellular location">
    <subcellularLocation>
        <location evidence="1">Membrane</location>
        <topology evidence="1">Multi-pass membrane protein</topology>
    </subcellularLocation>
</comment>
<dbReference type="CDD" id="cd00067">
    <property type="entry name" value="GAL4"/>
    <property type="match status" value="1"/>
</dbReference>
<dbReference type="InterPro" id="IPR021858">
    <property type="entry name" value="Fun_TF"/>
</dbReference>
<keyword evidence="4 6" id="KW-0472">Membrane</keyword>
<name>A0A9P5K9S0_COLSI</name>
<dbReference type="PANTHER" id="PTHR31465">
    <property type="entry name" value="PROTEIN RTA1-RELATED"/>
    <property type="match status" value="1"/>
</dbReference>
<evidence type="ECO:0000256" key="3">
    <source>
        <dbReference type="ARBA" id="ARBA00022989"/>
    </source>
</evidence>
<feature type="transmembrane region" description="Helical" evidence="6">
    <location>
        <begin position="125"/>
        <end position="146"/>
    </location>
</feature>
<protein>
    <submittedName>
        <fullName evidence="8">Lipid-translocating exporter-like protein RTA1</fullName>
    </submittedName>
</protein>
<reference evidence="8" key="1">
    <citation type="submission" date="2019-06" db="EMBL/GenBank/DDBJ databases">
        <authorList>
            <person name="Gan P."/>
            <person name="Shirasu K."/>
        </authorList>
    </citation>
    <scope>NUCLEOTIDE SEQUENCE [LARGE SCALE GENOMIC DNA]</scope>
    <source>
        <strain evidence="8">CAD2</strain>
    </source>
</reference>